<evidence type="ECO:0000256" key="1">
    <source>
        <dbReference type="SAM" id="MobiDB-lite"/>
    </source>
</evidence>
<name>A0ABR2IEZ6_9PEZI</name>
<feature type="compositionally biased region" description="Polar residues" evidence="1">
    <location>
        <begin position="487"/>
        <end position="504"/>
    </location>
</feature>
<proteinExistence type="predicted"/>
<feature type="region of interest" description="Disordered" evidence="1">
    <location>
        <begin position="481"/>
        <end position="516"/>
    </location>
</feature>
<accession>A0ABR2IEZ6</accession>
<keyword evidence="3" id="KW-1185">Reference proteome</keyword>
<gene>
    <name evidence="2" type="ORF">PGQ11_008378</name>
</gene>
<evidence type="ECO:0000313" key="2">
    <source>
        <dbReference type="EMBL" id="KAK8862143.1"/>
    </source>
</evidence>
<comment type="caution">
    <text evidence="2">The sequence shown here is derived from an EMBL/GenBank/DDBJ whole genome shotgun (WGS) entry which is preliminary data.</text>
</comment>
<sequence>MKANQGSKALVTDSGGGLFESLRPVLFKWNEEFLRRRPLSLNGEKVSYFQAESENNSIDDEDIMSVLSRGYEVELDRWAYKMEPLQELCAGLKLSTLTSNTLDRETLVAMVFDRDYSGQMLPNSGPLTLDGLHKTLSTPRFGVVTGPRAIQADQRIIYLTDPDRHSLAVLAATAPLSHALPLFEFMADHLPSEPRFSISVPVRDEWEKVIFEVLQMMKAGQKQCQALFQKFRPDTTDDDLLLKAIEARQDKLNSVNQLHIKTRSLLITLRRRLENIVDAWQMFASKDARYLYQPDSPVNVGDDAIQTLHSIYGLFSELGCWRDELHHQVEIFEKDCMQEYEQHNRDLQTFLAGQAERTAQAQQRTAQAQQRIAQAQQAMSEDLRALTWVSFLFLPVLVAASLCSTQTGPLGVVYTTLTTFVLAGLAFDALKNWRWCSWMLRRFRGKLPVRHVVARSRDGQPILPINHPTATSATTSLVQDSMVDPAPNSNAGDRVTVDNSSSPNEMGGSTLRQRSG</sequence>
<protein>
    <submittedName>
        <fullName evidence="2">Uncharacterized protein</fullName>
    </submittedName>
</protein>
<dbReference type="Proteomes" id="UP001390339">
    <property type="component" value="Unassembled WGS sequence"/>
</dbReference>
<evidence type="ECO:0000313" key="3">
    <source>
        <dbReference type="Proteomes" id="UP001390339"/>
    </source>
</evidence>
<organism evidence="2 3">
    <name type="scientific">Apiospora arundinis</name>
    <dbReference type="NCBI Taxonomy" id="335852"/>
    <lineage>
        <taxon>Eukaryota</taxon>
        <taxon>Fungi</taxon>
        <taxon>Dikarya</taxon>
        <taxon>Ascomycota</taxon>
        <taxon>Pezizomycotina</taxon>
        <taxon>Sordariomycetes</taxon>
        <taxon>Xylariomycetidae</taxon>
        <taxon>Amphisphaeriales</taxon>
        <taxon>Apiosporaceae</taxon>
        <taxon>Apiospora</taxon>
    </lineage>
</organism>
<reference evidence="2 3" key="1">
    <citation type="journal article" date="2024" name="IMA Fungus">
        <title>Apiospora arundinis, a panoply of carbohydrate-active enzymes and secondary metabolites.</title>
        <authorList>
            <person name="Sorensen T."/>
            <person name="Petersen C."/>
            <person name="Muurmann A.T."/>
            <person name="Christiansen J.V."/>
            <person name="Brundto M.L."/>
            <person name="Overgaard C.K."/>
            <person name="Boysen A.T."/>
            <person name="Wollenberg R.D."/>
            <person name="Larsen T.O."/>
            <person name="Sorensen J.L."/>
            <person name="Nielsen K.L."/>
            <person name="Sondergaard T.E."/>
        </authorList>
    </citation>
    <scope>NUCLEOTIDE SEQUENCE [LARGE SCALE GENOMIC DNA]</scope>
    <source>
        <strain evidence="2 3">AAU 773</strain>
    </source>
</reference>
<dbReference type="EMBL" id="JAPCWZ010000005">
    <property type="protein sequence ID" value="KAK8862143.1"/>
    <property type="molecule type" value="Genomic_DNA"/>
</dbReference>